<gene>
    <name evidence="8" type="ORF">PYW07_010606</name>
</gene>
<dbReference type="PANTHER" id="PTHR37984:SF5">
    <property type="entry name" value="PROTEIN NYNRIN-LIKE"/>
    <property type="match status" value="1"/>
</dbReference>
<dbReference type="InterPro" id="IPR001878">
    <property type="entry name" value="Znf_CCHC"/>
</dbReference>
<evidence type="ECO:0000313" key="9">
    <source>
        <dbReference type="Proteomes" id="UP001231518"/>
    </source>
</evidence>
<comment type="caution">
    <text evidence="8">The sequence shown here is derived from an EMBL/GenBank/DDBJ whole genome shotgun (WGS) entry which is preliminary data.</text>
</comment>
<feature type="domain" description="CCHC-type" evidence="7">
    <location>
        <begin position="293"/>
        <end position="309"/>
    </location>
</feature>
<feature type="compositionally biased region" description="Low complexity" evidence="6">
    <location>
        <begin position="1"/>
        <end position="19"/>
    </location>
</feature>
<dbReference type="EMBL" id="JARGEI010000026">
    <property type="protein sequence ID" value="KAJ8708481.1"/>
    <property type="molecule type" value="Genomic_DNA"/>
</dbReference>
<feature type="compositionally biased region" description="Low complexity" evidence="6">
    <location>
        <begin position="267"/>
        <end position="276"/>
    </location>
</feature>
<keyword evidence="5" id="KW-0175">Coiled coil</keyword>
<dbReference type="InterPro" id="IPR021109">
    <property type="entry name" value="Peptidase_aspartic_dom_sf"/>
</dbReference>
<dbReference type="SUPFAM" id="SSF50630">
    <property type="entry name" value="Acid proteases"/>
    <property type="match status" value="1"/>
</dbReference>
<keyword evidence="4" id="KW-0255">Endonuclease</keyword>
<feature type="region of interest" description="Disordered" evidence="6">
    <location>
        <begin position="263"/>
        <end position="284"/>
    </location>
</feature>
<evidence type="ECO:0000256" key="1">
    <source>
        <dbReference type="ARBA" id="ARBA00022679"/>
    </source>
</evidence>
<sequence length="744" mass="82073">MVLTRSRTTSPASSAAPSRDVAPPQAPAPDLSPRGADTCAAEAVRVDPQPAAGAAAAPIMLSNDQFMLLINRLSRSDPVSTPLPSSHGHFAKCTSRFDGEKTSDVLAFIDAVETYKECVRVDDNNALRGLSMLLTGPAATWWQGVKDTTATWQAAVESLKQTFGPRLPPHNVYRKMFAREQREDEPTDLFVCHVRALIAQLPPSSLKEAVQLDMTYGLLHRRIREKIPRSAFVTFAELLMEARRVEEILDESNSQVSADIKPVVKHTSPTTSTAAPLPRSPISPADTKMPRAVCNYCKRFGHLKEDCQRLVKRKTTTSTIKDTVTKREPVASAVTCFGCGAPGVIRSNCPTCMEKKNVASSVFQSVSASVDMIDSRERPVIDIEIYGEIGKVLIDTGAKHCIGSMSLRSHLVNNGHRFDSVFTELKYADGRMCAQNVEIAHVNVKVRAVTLNVSFIMLPNATESLLGMNFIQDGGMVLDFNRCIWFVRRDRTPMPILFESKAVNSPACSSVGLREDEGSHLVSDERKRLSNLLNIHQDIFAPGGGPTEFAVHRIDNGDAAPITRSPYRVFTAKKKVFARVLQDLKQQVEEQQEARKPTEDQHRWKIPPYRMGDLVLVETHFASNAGKGFAGKFVPRWEGPYRVSQITSPTSYVIADSEGRVNGKYHASALLPYVGSKPVICHQRRRGRPAKSQTGRPCDLEGEDIACLQRSTVRVIAPSPHTPTPRRRAAHIHAAGAPRPRRTQ</sequence>
<feature type="region of interest" description="Disordered" evidence="6">
    <location>
        <begin position="1"/>
        <end position="35"/>
    </location>
</feature>
<organism evidence="8 9">
    <name type="scientific">Mythimna separata</name>
    <name type="common">Oriental armyworm</name>
    <name type="synonym">Pseudaletia separata</name>
    <dbReference type="NCBI Taxonomy" id="271217"/>
    <lineage>
        <taxon>Eukaryota</taxon>
        <taxon>Metazoa</taxon>
        <taxon>Ecdysozoa</taxon>
        <taxon>Arthropoda</taxon>
        <taxon>Hexapoda</taxon>
        <taxon>Insecta</taxon>
        <taxon>Pterygota</taxon>
        <taxon>Neoptera</taxon>
        <taxon>Endopterygota</taxon>
        <taxon>Lepidoptera</taxon>
        <taxon>Glossata</taxon>
        <taxon>Ditrysia</taxon>
        <taxon>Noctuoidea</taxon>
        <taxon>Noctuidae</taxon>
        <taxon>Noctuinae</taxon>
        <taxon>Hadenini</taxon>
        <taxon>Mythimna</taxon>
    </lineage>
</organism>
<dbReference type="SMART" id="SM00343">
    <property type="entry name" value="ZnF_C2HC"/>
    <property type="match status" value="2"/>
</dbReference>
<evidence type="ECO:0000256" key="2">
    <source>
        <dbReference type="ARBA" id="ARBA00022695"/>
    </source>
</evidence>
<feature type="domain" description="CCHC-type" evidence="7">
    <location>
        <begin position="335"/>
        <end position="351"/>
    </location>
</feature>
<dbReference type="GO" id="GO:0004519">
    <property type="term" value="F:endonuclease activity"/>
    <property type="evidence" value="ECO:0007669"/>
    <property type="project" value="UniProtKB-KW"/>
</dbReference>
<dbReference type="AlphaFoldDB" id="A0AAD8DMI9"/>
<reference evidence="8" key="1">
    <citation type="submission" date="2023-03" db="EMBL/GenBank/DDBJ databases">
        <title>Chromosome-level genomes of two armyworms, Mythimna separata and Mythimna loreyi, provide insights into the biosynthesis and reception of sex pheromones.</title>
        <authorList>
            <person name="Zhao H."/>
        </authorList>
    </citation>
    <scope>NUCLEOTIDE SEQUENCE</scope>
    <source>
        <strain evidence="8">BeijingLab</strain>
        <tissue evidence="8">Pupa</tissue>
    </source>
</reference>
<evidence type="ECO:0000313" key="8">
    <source>
        <dbReference type="EMBL" id="KAJ8708481.1"/>
    </source>
</evidence>
<evidence type="ECO:0000256" key="6">
    <source>
        <dbReference type="SAM" id="MobiDB-lite"/>
    </source>
</evidence>
<feature type="coiled-coil region" evidence="5">
    <location>
        <begin position="574"/>
        <end position="601"/>
    </location>
</feature>
<keyword evidence="9" id="KW-1185">Reference proteome</keyword>
<keyword evidence="4" id="KW-0378">Hydrolase</keyword>
<evidence type="ECO:0000256" key="5">
    <source>
        <dbReference type="SAM" id="Coils"/>
    </source>
</evidence>
<feature type="region of interest" description="Disordered" evidence="6">
    <location>
        <begin position="717"/>
        <end position="744"/>
    </location>
</feature>
<dbReference type="Gene3D" id="2.40.70.10">
    <property type="entry name" value="Acid Proteases"/>
    <property type="match status" value="1"/>
</dbReference>
<name>A0AAD8DMI9_MYTSE</name>
<dbReference type="GO" id="GO:0016779">
    <property type="term" value="F:nucleotidyltransferase activity"/>
    <property type="evidence" value="ECO:0007669"/>
    <property type="project" value="UniProtKB-KW"/>
</dbReference>
<evidence type="ECO:0000259" key="7">
    <source>
        <dbReference type="SMART" id="SM00343"/>
    </source>
</evidence>
<dbReference type="InterPro" id="IPR050951">
    <property type="entry name" value="Retrovirus_Pol_polyprotein"/>
</dbReference>
<dbReference type="PANTHER" id="PTHR37984">
    <property type="entry name" value="PROTEIN CBG26694"/>
    <property type="match status" value="1"/>
</dbReference>
<keyword evidence="1" id="KW-0808">Transferase</keyword>
<dbReference type="GO" id="GO:0008270">
    <property type="term" value="F:zinc ion binding"/>
    <property type="evidence" value="ECO:0007669"/>
    <property type="project" value="InterPro"/>
</dbReference>
<protein>
    <recommendedName>
        <fullName evidence="7">CCHC-type domain-containing protein</fullName>
    </recommendedName>
</protein>
<accession>A0AAD8DMI9</accession>
<dbReference type="InterPro" id="IPR045358">
    <property type="entry name" value="Ty3_capsid"/>
</dbReference>
<dbReference type="Pfam" id="PF19259">
    <property type="entry name" value="Ty3_capsid"/>
    <property type="match status" value="1"/>
</dbReference>
<dbReference type="GO" id="GO:0003676">
    <property type="term" value="F:nucleic acid binding"/>
    <property type="evidence" value="ECO:0007669"/>
    <property type="project" value="InterPro"/>
</dbReference>
<dbReference type="Gene3D" id="4.10.60.10">
    <property type="entry name" value="Zinc finger, CCHC-type"/>
    <property type="match status" value="1"/>
</dbReference>
<dbReference type="Pfam" id="PF13975">
    <property type="entry name" value="gag-asp_proteas"/>
    <property type="match status" value="1"/>
</dbReference>
<proteinExistence type="predicted"/>
<keyword evidence="2" id="KW-0548">Nucleotidyltransferase</keyword>
<dbReference type="Proteomes" id="UP001231518">
    <property type="component" value="Chromosome 25"/>
</dbReference>
<keyword evidence="3" id="KW-0540">Nuclease</keyword>
<evidence type="ECO:0000256" key="3">
    <source>
        <dbReference type="ARBA" id="ARBA00022722"/>
    </source>
</evidence>
<evidence type="ECO:0000256" key="4">
    <source>
        <dbReference type="ARBA" id="ARBA00022759"/>
    </source>
</evidence>